<evidence type="ECO:0000256" key="1">
    <source>
        <dbReference type="ARBA" id="ARBA00001755"/>
    </source>
</evidence>
<evidence type="ECO:0000256" key="11">
    <source>
        <dbReference type="ARBA" id="ARBA00023133"/>
    </source>
</evidence>
<evidence type="ECO:0000256" key="13">
    <source>
        <dbReference type="SAM" id="MobiDB-lite"/>
    </source>
</evidence>
<dbReference type="GO" id="GO:0004729">
    <property type="term" value="F:oxygen-dependent protoporphyrinogen oxidase activity"/>
    <property type="evidence" value="ECO:0007669"/>
    <property type="project" value="UniProtKB-UniRule"/>
</dbReference>
<evidence type="ECO:0000256" key="3">
    <source>
        <dbReference type="ARBA" id="ARBA00002185"/>
    </source>
</evidence>
<dbReference type="EMBL" id="SDKM01000016">
    <property type="protein sequence ID" value="RYP85533.1"/>
    <property type="molecule type" value="Genomic_DNA"/>
</dbReference>
<comment type="cofactor">
    <cofactor evidence="2 12">
        <name>FAD</name>
        <dbReference type="ChEBI" id="CHEBI:57692"/>
    </cofactor>
</comment>
<dbReference type="Pfam" id="PF01593">
    <property type="entry name" value="Amino_oxidase"/>
    <property type="match status" value="1"/>
</dbReference>
<keyword evidence="8 12" id="KW-0285">Flavoprotein</keyword>
<dbReference type="Gene3D" id="3.90.660.20">
    <property type="entry name" value="Protoporphyrinogen oxidase, mitochondrial, domain 2"/>
    <property type="match status" value="1"/>
</dbReference>
<keyword evidence="11 12" id="KW-0350">Heme biosynthesis</keyword>
<accession>A0A4Q4ZC44</accession>
<proteinExistence type="inferred from homology"/>
<evidence type="ECO:0000256" key="12">
    <source>
        <dbReference type="RuleBase" id="RU364052"/>
    </source>
</evidence>
<evidence type="ECO:0000256" key="6">
    <source>
        <dbReference type="ARBA" id="ARBA00012402"/>
    </source>
</evidence>
<organism evidence="15 16">
    <name type="scientific">Nocardioides guangzhouensis</name>
    <dbReference type="NCBI Taxonomy" id="2497878"/>
    <lineage>
        <taxon>Bacteria</taxon>
        <taxon>Bacillati</taxon>
        <taxon>Actinomycetota</taxon>
        <taxon>Actinomycetes</taxon>
        <taxon>Propionibacteriales</taxon>
        <taxon>Nocardioidaceae</taxon>
        <taxon>Nocardioides</taxon>
    </lineage>
</organism>
<dbReference type="InterPro" id="IPR004572">
    <property type="entry name" value="Protoporphyrinogen_oxidase"/>
</dbReference>
<dbReference type="GO" id="GO:0006783">
    <property type="term" value="P:heme biosynthetic process"/>
    <property type="evidence" value="ECO:0007669"/>
    <property type="project" value="UniProtKB-UniRule"/>
</dbReference>
<comment type="subcellular location">
    <subcellularLocation>
        <location evidence="12">Cytoplasm</location>
    </subcellularLocation>
</comment>
<evidence type="ECO:0000313" key="16">
    <source>
        <dbReference type="Proteomes" id="UP000295198"/>
    </source>
</evidence>
<keyword evidence="9 12" id="KW-0274">FAD</keyword>
<protein>
    <recommendedName>
        <fullName evidence="7 12">Coproporphyrinogen III oxidase</fullName>
        <ecNumber evidence="6 12">1.3.3.15</ecNumber>
    </recommendedName>
</protein>
<evidence type="ECO:0000256" key="2">
    <source>
        <dbReference type="ARBA" id="ARBA00001974"/>
    </source>
</evidence>
<dbReference type="PANTHER" id="PTHR42923:SF3">
    <property type="entry name" value="PROTOPORPHYRINOGEN OXIDASE"/>
    <property type="match status" value="1"/>
</dbReference>
<dbReference type="InterPro" id="IPR036188">
    <property type="entry name" value="FAD/NAD-bd_sf"/>
</dbReference>
<sequence>MTRAALMGVGRERGPAGSRQPVWQAGHVTGTRRTAVVGGGIAGLAAARELAAAGDDVVLLEGSPEVGGKLRVAEVAGVTVDVGAEAMLARRPEGVDLATGLGLELVHPVTTASRIWTRGALRPLPRSVMGVPADLDQLAASGVLSDAGLARARAEVAAPAPGHDVSVGDLIATHLGDEVVDRLVEPLLGGVYAGHARSLSARATVPQVVALLDRGPSLVAAAARVPADAPATPVFAGLAGGVGRLPQVLARDGGFAVRTGATVRAARRTATGFELTVGPTVAPEAVACDRLVLATPATPTARLLADLAPAAAAELAAVEYASMAVVTLAFRVEDVAGVAALDEASGFLVPPVDGRTIKASTFSATKWGWVREAGAAAGVLLLRTSVGRHREEAALQRSDEELVAVSLADLADATGLTAAPVDAFVQRWGGGLPQYAVGHLDRVARIRADVARVPGLAVCGAAYDGLGIPACIASARRAVADLG</sequence>
<evidence type="ECO:0000256" key="10">
    <source>
        <dbReference type="ARBA" id="ARBA00023002"/>
    </source>
</evidence>
<evidence type="ECO:0000256" key="5">
    <source>
        <dbReference type="ARBA" id="ARBA00008310"/>
    </source>
</evidence>
<dbReference type="InterPro" id="IPR002937">
    <property type="entry name" value="Amino_oxidase"/>
</dbReference>
<dbReference type="SUPFAM" id="SSF51905">
    <property type="entry name" value="FAD/NAD(P)-binding domain"/>
    <property type="match status" value="1"/>
</dbReference>
<dbReference type="GO" id="GO:0005737">
    <property type="term" value="C:cytoplasm"/>
    <property type="evidence" value="ECO:0007669"/>
    <property type="project" value="UniProtKB-SubCell"/>
</dbReference>
<dbReference type="EC" id="1.3.3.15" evidence="6 12"/>
<evidence type="ECO:0000313" key="15">
    <source>
        <dbReference type="EMBL" id="RYP85533.1"/>
    </source>
</evidence>
<gene>
    <name evidence="15" type="primary">hemG</name>
    <name evidence="15" type="ORF">EKO23_12295</name>
</gene>
<comment type="catalytic activity">
    <reaction evidence="1">
        <text>coproporphyrinogen III + 3 O2 = coproporphyrin III + 3 H2O2</text>
        <dbReference type="Rhea" id="RHEA:43436"/>
        <dbReference type="ChEBI" id="CHEBI:15379"/>
        <dbReference type="ChEBI" id="CHEBI:16240"/>
        <dbReference type="ChEBI" id="CHEBI:57309"/>
        <dbReference type="ChEBI" id="CHEBI:131725"/>
        <dbReference type="EC" id="1.3.3.15"/>
    </reaction>
    <physiologicalReaction direction="left-to-right" evidence="1">
        <dbReference type="Rhea" id="RHEA:43437"/>
    </physiologicalReaction>
</comment>
<dbReference type="NCBIfam" id="TIGR00562">
    <property type="entry name" value="proto_IX_ox"/>
    <property type="match status" value="1"/>
</dbReference>
<evidence type="ECO:0000256" key="9">
    <source>
        <dbReference type="ARBA" id="ARBA00022827"/>
    </source>
</evidence>
<feature type="region of interest" description="Disordered" evidence="13">
    <location>
        <begin position="1"/>
        <end position="20"/>
    </location>
</feature>
<dbReference type="UniPathway" id="UPA00252"/>
<dbReference type="Proteomes" id="UP000295198">
    <property type="component" value="Unassembled WGS sequence"/>
</dbReference>
<dbReference type="PANTHER" id="PTHR42923">
    <property type="entry name" value="PROTOPORPHYRINOGEN OXIDASE"/>
    <property type="match status" value="1"/>
</dbReference>
<dbReference type="AlphaFoldDB" id="A0A4Q4ZC44"/>
<name>A0A4Q4ZC44_9ACTN</name>
<dbReference type="Gene3D" id="1.10.3110.10">
    <property type="entry name" value="protoporphyrinogen ix oxidase, domain 3"/>
    <property type="match status" value="1"/>
</dbReference>
<evidence type="ECO:0000256" key="7">
    <source>
        <dbReference type="ARBA" id="ARBA00019046"/>
    </source>
</evidence>
<dbReference type="OrthoDB" id="4496419at2"/>
<keyword evidence="10 12" id="KW-0560">Oxidoreductase</keyword>
<dbReference type="SUPFAM" id="SSF54373">
    <property type="entry name" value="FAD-linked reductases, C-terminal domain"/>
    <property type="match status" value="1"/>
</dbReference>
<evidence type="ECO:0000256" key="4">
    <source>
        <dbReference type="ARBA" id="ARBA00004744"/>
    </source>
</evidence>
<reference evidence="15 16" key="1">
    <citation type="submission" date="2019-01" db="EMBL/GenBank/DDBJ databases">
        <title>Nocardioides guangzhouensis sp. nov., an actinobacterium isolated from soil.</title>
        <authorList>
            <person name="Fu Y."/>
            <person name="Cai Y."/>
            <person name="Lin Z."/>
            <person name="Chen P."/>
        </authorList>
    </citation>
    <scope>NUCLEOTIDE SEQUENCE [LARGE SCALE GENOMIC DNA]</scope>
    <source>
        <strain evidence="15 16">130</strain>
    </source>
</reference>
<comment type="caution">
    <text evidence="15">The sequence shown here is derived from an EMBL/GenBank/DDBJ whole genome shotgun (WGS) entry which is preliminary data.</text>
</comment>
<keyword evidence="12" id="KW-0963">Cytoplasm</keyword>
<keyword evidence="16" id="KW-1185">Reference proteome</keyword>
<comment type="similarity">
    <text evidence="5 12">Belongs to the protoporphyrinogen/coproporphyrinogen oxidase family. Coproporphyrinogen III oxidase subfamily.</text>
</comment>
<dbReference type="Gene3D" id="3.50.50.60">
    <property type="entry name" value="FAD/NAD(P)-binding domain"/>
    <property type="match status" value="1"/>
</dbReference>
<evidence type="ECO:0000256" key="8">
    <source>
        <dbReference type="ARBA" id="ARBA00022630"/>
    </source>
</evidence>
<feature type="domain" description="Amine oxidase" evidence="14">
    <location>
        <begin position="41"/>
        <end position="481"/>
    </location>
</feature>
<evidence type="ECO:0000259" key="14">
    <source>
        <dbReference type="Pfam" id="PF01593"/>
    </source>
</evidence>
<dbReference type="InterPro" id="IPR050464">
    <property type="entry name" value="Zeta_carotene_desat/Oxidored"/>
</dbReference>
<comment type="function">
    <text evidence="3 12">Involved in coproporphyrin-dependent heme b biosynthesis. Catalyzes the oxidation of coproporphyrinogen III to coproporphyrin III.</text>
</comment>
<comment type="pathway">
    <text evidence="4 12">Porphyrin-containing compound metabolism; protoheme biosynthesis.</text>
</comment>